<keyword evidence="1" id="KW-0805">Transcription regulation</keyword>
<accession>A0A7Y7EB99</accession>
<protein>
    <submittedName>
        <fullName evidence="5">Zf-HC2 domain-containing protein</fullName>
    </submittedName>
</protein>
<evidence type="ECO:0000256" key="2">
    <source>
        <dbReference type="ARBA" id="ARBA00023163"/>
    </source>
</evidence>
<dbReference type="AlphaFoldDB" id="A0A7Y7EB99"/>
<dbReference type="Gene3D" id="1.10.10.1320">
    <property type="entry name" value="Anti-sigma factor, zinc-finger domain"/>
    <property type="match status" value="1"/>
</dbReference>
<organism evidence="5 6">
    <name type="scientific">Streptomyces morookaense</name>
    <name type="common">Streptoverticillium morookaense</name>
    <dbReference type="NCBI Taxonomy" id="1970"/>
    <lineage>
        <taxon>Bacteria</taxon>
        <taxon>Bacillati</taxon>
        <taxon>Actinomycetota</taxon>
        <taxon>Actinomycetes</taxon>
        <taxon>Kitasatosporales</taxon>
        <taxon>Streptomycetaceae</taxon>
        <taxon>Streptomyces</taxon>
    </lineage>
</organism>
<evidence type="ECO:0000259" key="4">
    <source>
        <dbReference type="Pfam" id="PF13490"/>
    </source>
</evidence>
<keyword evidence="3" id="KW-0472">Membrane</keyword>
<keyword evidence="3" id="KW-1133">Transmembrane helix</keyword>
<dbReference type="Pfam" id="PF13490">
    <property type="entry name" value="zf-HC2"/>
    <property type="match status" value="1"/>
</dbReference>
<evidence type="ECO:0000313" key="6">
    <source>
        <dbReference type="Proteomes" id="UP000587462"/>
    </source>
</evidence>
<evidence type="ECO:0000256" key="1">
    <source>
        <dbReference type="ARBA" id="ARBA00023015"/>
    </source>
</evidence>
<proteinExistence type="predicted"/>
<dbReference type="RefSeq" id="WP_171087923.1">
    <property type="nucleotide sequence ID" value="NZ_BNBU01000018.1"/>
</dbReference>
<sequence length="249" mass="26513">MTGPARHTDHTDVGAYALGVLDAADAARFEEHLAACPRCAAELDGLMGLTPLLADYKESMPPHEEATIAARPRSEMLPALLEHVAVTRRRQRVRRVCLAGAASAMIVAGPLAALAVTAEGEPDHSGTSMAQQMYQEGDKYGAVDPGTGIDVTVSLMDKPWGTRVVLKLANVKGPLSCDLVAVGKNGRTQTVTTWAVPASGYGIDKGGDKWGREPLYTHGGTAFNRDEIARFEVRTLDGQHLATVNMQNV</sequence>
<keyword evidence="3" id="KW-0812">Transmembrane</keyword>
<comment type="caution">
    <text evidence="5">The sequence shown here is derived from an EMBL/GenBank/DDBJ whole genome shotgun (WGS) entry which is preliminary data.</text>
</comment>
<name>A0A7Y7EB99_STRMO</name>
<gene>
    <name evidence="5" type="ORF">HG542_32685</name>
</gene>
<keyword evidence="2" id="KW-0804">Transcription</keyword>
<dbReference type="InterPro" id="IPR027383">
    <property type="entry name" value="Znf_put"/>
</dbReference>
<dbReference type="EMBL" id="JABBXF010000127">
    <property type="protein sequence ID" value="NVK82367.1"/>
    <property type="molecule type" value="Genomic_DNA"/>
</dbReference>
<reference evidence="5 6" key="1">
    <citation type="submission" date="2020-04" db="EMBL/GenBank/DDBJ databases">
        <title>Draft Genome Sequence of Streptomyces morookaense DSM 40503, an 8-azaguanine-producing strain.</title>
        <authorList>
            <person name="Qi J."/>
            <person name="Gao J.-M."/>
        </authorList>
    </citation>
    <scope>NUCLEOTIDE SEQUENCE [LARGE SCALE GENOMIC DNA]</scope>
    <source>
        <strain evidence="5 6">DSM 40503</strain>
    </source>
</reference>
<dbReference type="InterPro" id="IPR041916">
    <property type="entry name" value="Anti_sigma_zinc_sf"/>
</dbReference>
<feature type="transmembrane region" description="Helical" evidence="3">
    <location>
        <begin position="96"/>
        <end position="118"/>
    </location>
</feature>
<evidence type="ECO:0000256" key="3">
    <source>
        <dbReference type="SAM" id="Phobius"/>
    </source>
</evidence>
<evidence type="ECO:0000313" key="5">
    <source>
        <dbReference type="EMBL" id="NVK82367.1"/>
    </source>
</evidence>
<keyword evidence="6" id="KW-1185">Reference proteome</keyword>
<dbReference type="Proteomes" id="UP000587462">
    <property type="component" value="Unassembled WGS sequence"/>
</dbReference>
<feature type="domain" description="Putative zinc-finger" evidence="4">
    <location>
        <begin position="13"/>
        <end position="40"/>
    </location>
</feature>